<reference evidence="8" key="1">
    <citation type="submission" date="2012-02" db="EMBL/GenBank/DDBJ databases">
        <title>Complete sequence of chromosome of Methanomethylovorans hollandica DSM 15978.</title>
        <authorList>
            <person name="Lucas S."/>
            <person name="Copeland A."/>
            <person name="Lapidus A."/>
            <person name="Glavina del Rio T."/>
            <person name="Dalin E."/>
            <person name="Tice H."/>
            <person name="Bruce D."/>
            <person name="Goodwin L."/>
            <person name="Pitluck S."/>
            <person name="Peters L."/>
            <person name="Mikhailova N."/>
            <person name="Held B."/>
            <person name="Kyrpides N."/>
            <person name="Mavromatis K."/>
            <person name="Ivanova N."/>
            <person name="Brettin T."/>
            <person name="Detter J.C."/>
            <person name="Han C."/>
            <person name="Larimer F."/>
            <person name="Land M."/>
            <person name="Hauser L."/>
            <person name="Markowitz V."/>
            <person name="Cheng J.-F."/>
            <person name="Hugenholtz P."/>
            <person name="Woyke T."/>
            <person name="Wu D."/>
            <person name="Spring S."/>
            <person name="Schroeder M."/>
            <person name="Brambilla E."/>
            <person name="Klenk H.-P."/>
            <person name="Eisen J.A."/>
        </authorList>
    </citation>
    <scope>NUCLEOTIDE SEQUENCE [LARGE SCALE GENOMIC DNA]</scope>
    <source>
        <strain evidence="8">DSM 15978 / NBRC 107637 / DMS1</strain>
    </source>
</reference>
<feature type="transmembrane region" description="Helical" evidence="5">
    <location>
        <begin position="94"/>
        <end position="125"/>
    </location>
</feature>
<name>L0KYJ6_METHD</name>
<protein>
    <recommendedName>
        <fullName evidence="6">ABC transmembrane type-1 domain-containing protein</fullName>
    </recommendedName>
</protein>
<dbReference type="PROSITE" id="PS50928">
    <property type="entry name" value="ABC_TM1"/>
    <property type="match status" value="1"/>
</dbReference>
<dbReference type="InterPro" id="IPR000515">
    <property type="entry name" value="MetI-like"/>
</dbReference>
<dbReference type="GeneID" id="14408109"/>
<keyword evidence="8" id="KW-1185">Reference proteome</keyword>
<dbReference type="Pfam" id="PF24400">
    <property type="entry name" value="DUF7544"/>
    <property type="match status" value="1"/>
</dbReference>
<sequence length="357" mass="40007">MEWYVIDAVEVAYERTKKCLFEPFDIWKWVKLAIILILVGGGSGYGGNSFNSFNSFSDTETYPGHGPDYDPGYYSEFNPLDLIEDAASAVSSSAVLAILSLIFLLVIVFMYISSVMEFVLVESLVSNNVKFWEYTRRFLGKGFHLFLIRVATLILSLLVLAVIVISFIFISRMSSGDYFWLSLISGVMIVFFLFIVFAIITSVFGSFISMSIPIVLYSNIGVLSAILEVLRKFRSDWQQIIVYWVGRAVLGIIVGIAAFVVLMLALLATIVPFLIVDVVIYFLLSLVLSGFEWIVLTPFILVEVIIFIIVMALVSMPFGAFLKYHMLSFVEKWFSEAGIPFGKGIDRVAEQVAVPMA</sequence>
<evidence type="ECO:0000256" key="5">
    <source>
        <dbReference type="SAM" id="Phobius"/>
    </source>
</evidence>
<gene>
    <name evidence="7" type="ordered locus">Metho_0816</name>
</gene>
<dbReference type="GO" id="GO:0016020">
    <property type="term" value="C:membrane"/>
    <property type="evidence" value="ECO:0007669"/>
    <property type="project" value="UniProtKB-SubCell"/>
</dbReference>
<feature type="transmembrane region" description="Helical" evidence="5">
    <location>
        <begin position="300"/>
        <end position="322"/>
    </location>
</feature>
<keyword evidence="3 5" id="KW-1133">Transmembrane helix</keyword>
<dbReference type="AlphaFoldDB" id="L0KYJ6"/>
<comment type="subcellular location">
    <subcellularLocation>
        <location evidence="1">Membrane</location>
        <topology evidence="1">Multi-pass membrane protein</topology>
    </subcellularLocation>
</comment>
<feature type="transmembrane region" description="Helical" evidence="5">
    <location>
        <begin position="207"/>
        <end position="229"/>
    </location>
</feature>
<organism evidence="7 8">
    <name type="scientific">Methanomethylovorans hollandica (strain DSM 15978 / NBRC 107637 / DMS1)</name>
    <dbReference type="NCBI Taxonomy" id="867904"/>
    <lineage>
        <taxon>Archaea</taxon>
        <taxon>Methanobacteriati</taxon>
        <taxon>Methanobacteriota</taxon>
        <taxon>Stenosarchaea group</taxon>
        <taxon>Methanomicrobia</taxon>
        <taxon>Methanosarcinales</taxon>
        <taxon>Methanosarcinaceae</taxon>
        <taxon>Methanomethylovorans</taxon>
    </lineage>
</organism>
<feature type="transmembrane region" description="Helical" evidence="5">
    <location>
        <begin position="274"/>
        <end position="294"/>
    </location>
</feature>
<feature type="transmembrane region" description="Helical" evidence="5">
    <location>
        <begin position="178"/>
        <end position="200"/>
    </location>
</feature>
<evidence type="ECO:0000256" key="3">
    <source>
        <dbReference type="ARBA" id="ARBA00022989"/>
    </source>
</evidence>
<dbReference type="RefSeq" id="WP_015324226.1">
    <property type="nucleotide sequence ID" value="NC_019977.1"/>
</dbReference>
<evidence type="ECO:0000313" key="8">
    <source>
        <dbReference type="Proteomes" id="UP000010866"/>
    </source>
</evidence>
<evidence type="ECO:0000313" key="7">
    <source>
        <dbReference type="EMBL" id="AGB49059.1"/>
    </source>
</evidence>
<evidence type="ECO:0000259" key="6">
    <source>
        <dbReference type="PROSITE" id="PS50928"/>
    </source>
</evidence>
<proteinExistence type="predicted"/>
<dbReference type="STRING" id="867904.Metho_0816"/>
<dbReference type="GO" id="GO:0055085">
    <property type="term" value="P:transmembrane transport"/>
    <property type="evidence" value="ECO:0007669"/>
    <property type="project" value="InterPro"/>
</dbReference>
<dbReference type="Proteomes" id="UP000010866">
    <property type="component" value="Chromosome"/>
</dbReference>
<feature type="transmembrane region" description="Helical" evidence="5">
    <location>
        <begin position="26"/>
        <end position="46"/>
    </location>
</feature>
<dbReference type="OrthoDB" id="137652at2157"/>
<keyword evidence="4 5" id="KW-0472">Membrane</keyword>
<keyword evidence="2 5" id="KW-0812">Transmembrane</keyword>
<feature type="transmembrane region" description="Helical" evidence="5">
    <location>
        <begin position="146"/>
        <end position="172"/>
    </location>
</feature>
<dbReference type="EMBL" id="CP003362">
    <property type="protein sequence ID" value="AGB49059.1"/>
    <property type="molecule type" value="Genomic_DNA"/>
</dbReference>
<dbReference type="HOGENOM" id="CLU_051458_0_0_2"/>
<feature type="transmembrane region" description="Helical" evidence="5">
    <location>
        <begin position="241"/>
        <end position="267"/>
    </location>
</feature>
<accession>L0KYJ6</accession>
<evidence type="ECO:0000256" key="4">
    <source>
        <dbReference type="ARBA" id="ARBA00023136"/>
    </source>
</evidence>
<evidence type="ECO:0000256" key="1">
    <source>
        <dbReference type="ARBA" id="ARBA00004141"/>
    </source>
</evidence>
<evidence type="ECO:0000256" key="2">
    <source>
        <dbReference type="ARBA" id="ARBA00022692"/>
    </source>
</evidence>
<feature type="domain" description="ABC transmembrane type-1" evidence="6">
    <location>
        <begin position="199"/>
        <end position="357"/>
    </location>
</feature>
<dbReference type="KEGG" id="mhz:Metho_0816"/>
<dbReference type="InterPro" id="IPR055966">
    <property type="entry name" value="DUF7544"/>
</dbReference>